<gene>
    <name evidence="3" type="ORF">RFULGI_LOCUS11369</name>
</gene>
<dbReference type="SUPFAM" id="SSF52075">
    <property type="entry name" value="Outer arm dynein light chain 1"/>
    <property type="match status" value="1"/>
</dbReference>
<dbReference type="InterPro" id="IPR032675">
    <property type="entry name" value="LRR_dom_sf"/>
</dbReference>
<organism evidence="3 4">
    <name type="scientific">Racocetra fulgida</name>
    <dbReference type="NCBI Taxonomy" id="60492"/>
    <lineage>
        <taxon>Eukaryota</taxon>
        <taxon>Fungi</taxon>
        <taxon>Fungi incertae sedis</taxon>
        <taxon>Mucoromycota</taxon>
        <taxon>Glomeromycotina</taxon>
        <taxon>Glomeromycetes</taxon>
        <taxon>Diversisporales</taxon>
        <taxon>Gigasporaceae</taxon>
        <taxon>Racocetra</taxon>
    </lineage>
</organism>
<dbReference type="Proteomes" id="UP000789396">
    <property type="component" value="Unassembled WGS sequence"/>
</dbReference>
<dbReference type="EMBL" id="CAJVPZ010024642">
    <property type="protein sequence ID" value="CAG8719725.1"/>
    <property type="molecule type" value="Genomic_DNA"/>
</dbReference>
<keyword evidence="4" id="KW-1185">Reference proteome</keyword>
<feature type="non-terminal residue" evidence="3">
    <location>
        <position position="197"/>
    </location>
</feature>
<evidence type="ECO:0000256" key="2">
    <source>
        <dbReference type="ARBA" id="ARBA00022737"/>
    </source>
</evidence>
<protein>
    <submittedName>
        <fullName evidence="3">18679_t:CDS:1</fullName>
    </submittedName>
</protein>
<dbReference type="InterPro" id="IPR025875">
    <property type="entry name" value="Leu-rich_rpt_4"/>
</dbReference>
<dbReference type="PANTHER" id="PTHR46759:SF1">
    <property type="entry name" value="LEUCINE-RICH REPEAT-CONTAINING PROTEIN 72"/>
    <property type="match status" value="1"/>
</dbReference>
<proteinExistence type="predicted"/>
<evidence type="ECO:0000256" key="1">
    <source>
        <dbReference type="ARBA" id="ARBA00022614"/>
    </source>
</evidence>
<keyword evidence="1" id="KW-0433">Leucine-rich repeat</keyword>
<dbReference type="AlphaFoldDB" id="A0A9N9NBG0"/>
<dbReference type="PANTHER" id="PTHR46759">
    <property type="entry name" value="LEUCINE-RICH REPEAT-CONTAINING PROTEIN 72"/>
    <property type="match status" value="1"/>
</dbReference>
<dbReference type="Gene3D" id="3.80.10.10">
    <property type="entry name" value="Ribonuclease Inhibitor"/>
    <property type="match status" value="1"/>
</dbReference>
<reference evidence="3" key="1">
    <citation type="submission" date="2021-06" db="EMBL/GenBank/DDBJ databases">
        <authorList>
            <person name="Kallberg Y."/>
            <person name="Tangrot J."/>
            <person name="Rosling A."/>
        </authorList>
    </citation>
    <scope>NUCLEOTIDE SEQUENCE</scope>
    <source>
        <strain evidence="3">IN212</strain>
    </source>
</reference>
<dbReference type="OrthoDB" id="1658at2759"/>
<evidence type="ECO:0000313" key="3">
    <source>
        <dbReference type="EMBL" id="CAG8719725.1"/>
    </source>
</evidence>
<comment type="caution">
    <text evidence="3">The sequence shown here is derived from an EMBL/GenBank/DDBJ whole genome shotgun (WGS) entry which is preliminary data.</text>
</comment>
<accession>A0A9N9NBG0</accession>
<dbReference type="Pfam" id="PF12799">
    <property type="entry name" value="LRR_4"/>
    <property type="match status" value="1"/>
</dbReference>
<keyword evidence="2" id="KW-0677">Repeat</keyword>
<sequence length="197" mass="22310">MSQIVTENMKIHPPSLRSNEDILPMTIQERINRLKDEIATVKELLEIEPESKCSKAIFETAINNLIQASPDALQEITFRDNKLIISETTQLSTFTLTSKNLTLIPTPSILLHIRILDLSHNKLTSITFISNLIHLQEVDVRNNCISSINGVNRLRFLRVLNVQSNLIGSWEAVKNGFVKWQGGECKVYLSGNPFIDE</sequence>
<dbReference type="PROSITE" id="PS51450">
    <property type="entry name" value="LRR"/>
    <property type="match status" value="2"/>
</dbReference>
<dbReference type="InterPro" id="IPR001611">
    <property type="entry name" value="Leu-rich_rpt"/>
</dbReference>
<dbReference type="InterPro" id="IPR042655">
    <property type="entry name" value="LRC72"/>
</dbReference>
<evidence type="ECO:0000313" key="4">
    <source>
        <dbReference type="Proteomes" id="UP000789396"/>
    </source>
</evidence>
<name>A0A9N9NBG0_9GLOM</name>